<accession>A0AB33KU81</accession>
<dbReference type="KEGG" id="stcm:SCMC78_60270"/>
<organism evidence="1">
    <name type="scientific">Streptomyces sp. CMC78</name>
    <dbReference type="NCBI Taxonomy" id="3231512"/>
    <lineage>
        <taxon>Bacteria</taxon>
        <taxon>Bacillati</taxon>
        <taxon>Actinomycetota</taxon>
        <taxon>Actinomycetes</taxon>
        <taxon>Kitasatosporales</taxon>
        <taxon>Streptomycetaceae</taxon>
        <taxon>Streptomyces</taxon>
    </lineage>
</organism>
<dbReference type="AlphaFoldDB" id="A0AB33KU81"/>
<gene>
    <name evidence="1" type="ORF">SCMC78_60270</name>
</gene>
<reference evidence="1" key="1">
    <citation type="submission" date="2024-07" db="EMBL/GenBank/DDBJ databases">
        <title>Complete genome sequences of cellulolytic bacteria, Kitasatospora sp. CMC57 and Streptomyces sp. CMC78, isolated from Japanese agricultural soil.</title>
        <authorList>
            <person name="Hashimoto T."/>
            <person name="Ito M."/>
            <person name="Iwamoto M."/>
            <person name="Fukahori D."/>
            <person name="Shoda T."/>
            <person name="Sakoda M."/>
            <person name="Morohoshi T."/>
            <person name="Mitsuboshi M."/>
            <person name="Nishizawa T."/>
        </authorList>
    </citation>
    <scope>NUCLEOTIDE SEQUENCE</scope>
    <source>
        <strain evidence="1">CMC78</strain>
    </source>
</reference>
<protein>
    <submittedName>
        <fullName evidence="1">Uncharacterized protein</fullName>
    </submittedName>
</protein>
<dbReference type="EMBL" id="AP035884">
    <property type="protein sequence ID" value="BFP56220.1"/>
    <property type="molecule type" value="Genomic_DNA"/>
</dbReference>
<name>A0AB33KU81_9ACTN</name>
<proteinExistence type="predicted"/>
<sequence>MASSAALRSRTPAVVVPDIYVPPDESLALGGPTVTWGASLGPGIDGRVSRQRTRVRCGHTWCTSYRGPPLSVAYAIQGAVGGLPAEGPGALRGRGPGGSGGA</sequence>
<evidence type="ECO:0000313" key="1">
    <source>
        <dbReference type="EMBL" id="BFP56220.1"/>
    </source>
</evidence>